<keyword evidence="1" id="KW-0812">Transmembrane</keyword>
<keyword evidence="2" id="KW-0614">Plasmid</keyword>
<evidence type="ECO:0000313" key="2">
    <source>
        <dbReference type="EMBL" id="WBA16727.1"/>
    </source>
</evidence>
<accession>A0ABY7LHR5</accession>
<feature type="transmembrane region" description="Helical" evidence="1">
    <location>
        <begin position="39"/>
        <end position="62"/>
    </location>
</feature>
<dbReference type="RefSeq" id="WP_077640001.1">
    <property type="nucleotide sequence ID" value="NZ_CP114585.1"/>
</dbReference>
<dbReference type="EMBL" id="CP114585">
    <property type="protein sequence ID" value="WBA16727.1"/>
    <property type="molecule type" value="Genomic_DNA"/>
</dbReference>
<gene>
    <name evidence="2" type="ORF">N7E60_15240</name>
</gene>
<organism evidence="2 3">
    <name type="scientific">Salinivibrio proteolyticus</name>
    <dbReference type="NCBI Taxonomy" id="334715"/>
    <lineage>
        <taxon>Bacteria</taxon>
        <taxon>Pseudomonadati</taxon>
        <taxon>Pseudomonadota</taxon>
        <taxon>Gammaproteobacteria</taxon>
        <taxon>Vibrionales</taxon>
        <taxon>Vibrionaceae</taxon>
        <taxon>Salinivibrio</taxon>
    </lineage>
</organism>
<name>A0ABY7LHR5_9GAMM</name>
<geneLocation type="plasmid" evidence="2 3">
    <name>unnamed</name>
</geneLocation>
<keyword evidence="1" id="KW-1133">Transmembrane helix</keyword>
<evidence type="ECO:0000313" key="3">
    <source>
        <dbReference type="Proteomes" id="UP001164676"/>
    </source>
</evidence>
<keyword evidence="3" id="KW-1185">Reference proteome</keyword>
<sequence length="67" mass="7553">MIKYEKKDNRSQESAYLVGSDNWFTVRAAQEIAKSPRRIIVLVVLAVLCLFAPAIGAISQFIQAWLN</sequence>
<proteinExistence type="predicted"/>
<evidence type="ECO:0000256" key="1">
    <source>
        <dbReference type="SAM" id="Phobius"/>
    </source>
</evidence>
<reference evidence="2" key="1">
    <citation type="submission" date="2022-09" db="EMBL/GenBank/DDBJ databases">
        <authorList>
            <person name="Li Z.-J."/>
        </authorList>
    </citation>
    <scope>NUCLEOTIDE SEQUENCE</scope>
    <source>
        <strain evidence="2">TGB10</strain>
        <plasmid evidence="2">unnamed</plasmid>
    </source>
</reference>
<keyword evidence="1" id="KW-0472">Membrane</keyword>
<dbReference type="Proteomes" id="UP001164676">
    <property type="component" value="Plasmid unnamed"/>
</dbReference>
<protein>
    <submittedName>
        <fullName evidence="2">Uncharacterized protein</fullName>
    </submittedName>
</protein>